<dbReference type="EMBL" id="BKCJ011960537">
    <property type="protein sequence ID" value="GFD63103.1"/>
    <property type="molecule type" value="Genomic_DNA"/>
</dbReference>
<reference evidence="1" key="1">
    <citation type="journal article" date="2019" name="Sci. Rep.">
        <title>Draft genome of Tanacetum cinerariifolium, the natural source of mosquito coil.</title>
        <authorList>
            <person name="Yamashiro T."/>
            <person name="Shiraishi A."/>
            <person name="Satake H."/>
            <person name="Nakayama K."/>
        </authorList>
    </citation>
    <scope>NUCLEOTIDE SEQUENCE</scope>
</reference>
<feature type="non-terminal residue" evidence="1">
    <location>
        <position position="1"/>
    </location>
</feature>
<gene>
    <name evidence="1" type="ORF">Tci_935072</name>
</gene>
<proteinExistence type="predicted"/>
<dbReference type="AlphaFoldDB" id="A0A699XUT4"/>
<accession>A0A699XUT4</accession>
<comment type="caution">
    <text evidence="1">The sequence shown here is derived from an EMBL/GenBank/DDBJ whole genome shotgun (WGS) entry which is preliminary data.</text>
</comment>
<organism evidence="1">
    <name type="scientific">Tanacetum cinerariifolium</name>
    <name type="common">Dalmatian daisy</name>
    <name type="synonym">Chrysanthemum cinerariifolium</name>
    <dbReference type="NCBI Taxonomy" id="118510"/>
    <lineage>
        <taxon>Eukaryota</taxon>
        <taxon>Viridiplantae</taxon>
        <taxon>Streptophyta</taxon>
        <taxon>Embryophyta</taxon>
        <taxon>Tracheophyta</taxon>
        <taxon>Spermatophyta</taxon>
        <taxon>Magnoliopsida</taxon>
        <taxon>eudicotyledons</taxon>
        <taxon>Gunneridae</taxon>
        <taxon>Pentapetalae</taxon>
        <taxon>asterids</taxon>
        <taxon>campanulids</taxon>
        <taxon>Asterales</taxon>
        <taxon>Asteraceae</taxon>
        <taxon>Asteroideae</taxon>
        <taxon>Anthemideae</taxon>
        <taxon>Anthemidinae</taxon>
        <taxon>Tanacetum</taxon>
    </lineage>
</organism>
<evidence type="ECO:0000313" key="1">
    <source>
        <dbReference type="EMBL" id="GFD63103.1"/>
    </source>
</evidence>
<name>A0A699XUT4_TANCI</name>
<protein>
    <submittedName>
        <fullName evidence="1">Uncharacterized protein</fullName>
    </submittedName>
</protein>
<sequence length="43" mass="4294">IAARWGVGCGVEGGGDVVMVLEAMVAAARVGTKVVGGAWWHVA</sequence>